<evidence type="ECO:0000256" key="1">
    <source>
        <dbReference type="ARBA" id="ARBA00000085"/>
    </source>
</evidence>
<feature type="transmembrane region" description="Helical" evidence="10">
    <location>
        <begin position="158"/>
        <end position="179"/>
    </location>
</feature>
<dbReference type="InterPro" id="IPR036890">
    <property type="entry name" value="HATPase_C_sf"/>
</dbReference>
<feature type="transmembrane region" description="Helical" evidence="10">
    <location>
        <begin position="76"/>
        <end position="100"/>
    </location>
</feature>
<evidence type="ECO:0000313" key="13">
    <source>
        <dbReference type="Proteomes" id="UP000503441"/>
    </source>
</evidence>
<evidence type="ECO:0000256" key="6">
    <source>
        <dbReference type="ARBA" id="ARBA00022777"/>
    </source>
</evidence>
<keyword evidence="6" id="KW-0418">Kinase</keyword>
<dbReference type="PANTHER" id="PTHR24421">
    <property type="entry name" value="NITRATE/NITRITE SENSOR PROTEIN NARX-RELATED"/>
    <property type="match status" value="1"/>
</dbReference>
<feature type="transmembrane region" description="Helical" evidence="10">
    <location>
        <begin position="20"/>
        <end position="39"/>
    </location>
</feature>
<keyword evidence="8" id="KW-0902">Two-component regulatory system</keyword>
<feature type="region of interest" description="Disordered" evidence="9">
    <location>
        <begin position="190"/>
        <end position="212"/>
    </location>
</feature>
<sequence length="487" mass="52217">MTVAHPPAQKRSWASRAGTITLNVLIVATGVFLAIAPMSYQSMAGNERLPFYLSIVSFFALATASVMLIWRRTLAVPIVIAASFAAILLPATPFAALVALATVFKQRTWSTIIQLSLLVLAATVAGGLWDLSLGQHSVAAVFSQQDPLPTAKQLFANAGWILPLGTVIWMWPFITWGLISRTLSDRDRARNGESRAEHEAQELRDAASTQAARQEVARELHDTIAAKLSTVSLHAGALEAQAGENPELLDSARVVRSAVHDSIEDLRHVVAQLRDPDPEASQRQHRYSLGDLDELIEEAHRSGNSVRSRISLSDFSLCDPAIAHATYRIVQESLTNARKHAPGAPLSVTVQGGPENGIYIKVHTEAMASGSAAASAGFVDPALASPGTSTTPGHGLIGMRERAQQLGGSLSAQLAPRAGSALMAGCLGLPAILNRVHQARRLELCPSHKLLRITPPQSLRTHLRAYRPFGSRSLTMTRSCEPGSKPC</sequence>
<keyword evidence="13" id="KW-1185">Reference proteome</keyword>
<dbReference type="Pfam" id="PF07730">
    <property type="entry name" value="HisKA_3"/>
    <property type="match status" value="1"/>
</dbReference>
<feature type="domain" description="Signal transduction histidine kinase subgroup 3 dimerisation and phosphoacceptor" evidence="11">
    <location>
        <begin position="213"/>
        <end position="276"/>
    </location>
</feature>
<proteinExistence type="predicted"/>
<name>A0ABX6JTY1_9MICO</name>
<evidence type="ECO:0000259" key="11">
    <source>
        <dbReference type="Pfam" id="PF07730"/>
    </source>
</evidence>
<keyword evidence="3" id="KW-0597">Phosphoprotein</keyword>
<evidence type="ECO:0000256" key="3">
    <source>
        <dbReference type="ARBA" id="ARBA00022553"/>
    </source>
</evidence>
<keyword evidence="10" id="KW-0812">Transmembrane</keyword>
<dbReference type="Gene3D" id="3.30.565.10">
    <property type="entry name" value="Histidine kinase-like ATPase, C-terminal domain"/>
    <property type="match status" value="1"/>
</dbReference>
<dbReference type="RefSeq" id="WP_166328569.1">
    <property type="nucleotide sequence ID" value="NZ_CP049933.1"/>
</dbReference>
<dbReference type="CDD" id="cd16917">
    <property type="entry name" value="HATPase_UhpB-NarQ-NarX-like"/>
    <property type="match status" value="1"/>
</dbReference>
<evidence type="ECO:0000256" key="10">
    <source>
        <dbReference type="SAM" id="Phobius"/>
    </source>
</evidence>
<evidence type="ECO:0000256" key="4">
    <source>
        <dbReference type="ARBA" id="ARBA00022679"/>
    </source>
</evidence>
<feature type="compositionally biased region" description="Basic and acidic residues" evidence="9">
    <location>
        <begin position="190"/>
        <end position="205"/>
    </location>
</feature>
<keyword evidence="5" id="KW-0547">Nucleotide-binding</keyword>
<comment type="catalytic activity">
    <reaction evidence="1">
        <text>ATP + protein L-histidine = ADP + protein N-phospho-L-histidine.</text>
        <dbReference type="EC" id="2.7.13.3"/>
    </reaction>
</comment>
<evidence type="ECO:0000256" key="2">
    <source>
        <dbReference type="ARBA" id="ARBA00012438"/>
    </source>
</evidence>
<evidence type="ECO:0000256" key="5">
    <source>
        <dbReference type="ARBA" id="ARBA00022741"/>
    </source>
</evidence>
<dbReference type="InterPro" id="IPR050482">
    <property type="entry name" value="Sensor_HK_TwoCompSys"/>
</dbReference>
<keyword evidence="10" id="KW-1133">Transmembrane helix</keyword>
<feature type="transmembrane region" description="Helical" evidence="10">
    <location>
        <begin position="112"/>
        <end position="129"/>
    </location>
</feature>
<keyword evidence="10" id="KW-0472">Membrane</keyword>
<evidence type="ECO:0000256" key="8">
    <source>
        <dbReference type="ARBA" id="ARBA00023012"/>
    </source>
</evidence>
<keyword evidence="4" id="KW-0808">Transferase</keyword>
<evidence type="ECO:0000313" key="12">
    <source>
        <dbReference type="EMBL" id="QIM17743.1"/>
    </source>
</evidence>
<dbReference type="Gene3D" id="1.20.5.1930">
    <property type="match status" value="1"/>
</dbReference>
<dbReference type="InterPro" id="IPR011712">
    <property type="entry name" value="Sig_transdc_His_kin_sub3_dim/P"/>
</dbReference>
<organism evidence="12 13">
    <name type="scientific">Leucobacter coleopterorum</name>
    <dbReference type="NCBI Taxonomy" id="2714933"/>
    <lineage>
        <taxon>Bacteria</taxon>
        <taxon>Bacillati</taxon>
        <taxon>Actinomycetota</taxon>
        <taxon>Actinomycetes</taxon>
        <taxon>Micrococcales</taxon>
        <taxon>Microbacteriaceae</taxon>
        <taxon>Leucobacter</taxon>
    </lineage>
</organism>
<evidence type="ECO:0000256" key="9">
    <source>
        <dbReference type="SAM" id="MobiDB-lite"/>
    </source>
</evidence>
<feature type="transmembrane region" description="Helical" evidence="10">
    <location>
        <begin position="51"/>
        <end position="70"/>
    </location>
</feature>
<dbReference type="PANTHER" id="PTHR24421:SF10">
    <property type="entry name" value="NITRATE_NITRITE SENSOR PROTEIN NARQ"/>
    <property type="match status" value="1"/>
</dbReference>
<reference evidence="12 13" key="1">
    <citation type="submission" date="2020-03" db="EMBL/GenBank/DDBJ databases">
        <title>Leucobacter sp. nov., isolated from beetles.</title>
        <authorList>
            <person name="Hyun D.-W."/>
            <person name="Bae J.-W."/>
        </authorList>
    </citation>
    <scope>NUCLEOTIDE SEQUENCE [LARGE SCALE GENOMIC DNA]</scope>
    <source>
        <strain evidence="12 13">HDW9A</strain>
    </source>
</reference>
<gene>
    <name evidence="12" type="ORF">G7066_01740</name>
</gene>
<dbReference type="SUPFAM" id="SSF55874">
    <property type="entry name" value="ATPase domain of HSP90 chaperone/DNA topoisomerase II/histidine kinase"/>
    <property type="match status" value="1"/>
</dbReference>
<dbReference type="Proteomes" id="UP000503441">
    <property type="component" value="Chromosome"/>
</dbReference>
<dbReference type="EC" id="2.7.13.3" evidence="2"/>
<dbReference type="EMBL" id="CP049933">
    <property type="protein sequence ID" value="QIM17743.1"/>
    <property type="molecule type" value="Genomic_DNA"/>
</dbReference>
<accession>A0ABX6JTY1</accession>
<evidence type="ECO:0000256" key="7">
    <source>
        <dbReference type="ARBA" id="ARBA00022840"/>
    </source>
</evidence>
<keyword evidence="7" id="KW-0067">ATP-binding</keyword>
<protein>
    <recommendedName>
        <fullName evidence="2">histidine kinase</fullName>
        <ecNumber evidence="2">2.7.13.3</ecNumber>
    </recommendedName>
</protein>